<dbReference type="InterPro" id="IPR044922">
    <property type="entry name" value="DUF2063_N_sf"/>
</dbReference>
<accession>A0ABT6AGS3</accession>
<evidence type="ECO:0000313" key="2">
    <source>
        <dbReference type="EMBL" id="MDF3831794.1"/>
    </source>
</evidence>
<dbReference type="RefSeq" id="WP_276263568.1">
    <property type="nucleotide sequence ID" value="NZ_JARJLM010000036.1"/>
</dbReference>
<protein>
    <submittedName>
        <fullName evidence="2">DNA-binding domain-containing protein</fullName>
    </submittedName>
</protein>
<proteinExistence type="predicted"/>
<dbReference type="Pfam" id="PF09836">
    <property type="entry name" value="DUF2063"/>
    <property type="match status" value="1"/>
</dbReference>
<feature type="domain" description="Putative DNA-binding" evidence="1">
    <location>
        <begin position="10"/>
        <end position="102"/>
    </location>
</feature>
<comment type="caution">
    <text evidence="2">The sequence shown here is derived from an EMBL/GenBank/DDBJ whole genome shotgun (WGS) entry which is preliminary data.</text>
</comment>
<name>A0ABT6AGS3_9BURK</name>
<keyword evidence="3" id="KW-1185">Reference proteome</keyword>
<gene>
    <name evidence="2" type="ORF">P3W85_02295</name>
</gene>
<dbReference type="GO" id="GO:0003677">
    <property type="term" value="F:DNA binding"/>
    <property type="evidence" value="ECO:0007669"/>
    <property type="project" value="UniProtKB-KW"/>
</dbReference>
<organism evidence="2 3">
    <name type="scientific">Cupriavidus basilensis</name>
    <dbReference type="NCBI Taxonomy" id="68895"/>
    <lineage>
        <taxon>Bacteria</taxon>
        <taxon>Pseudomonadati</taxon>
        <taxon>Pseudomonadota</taxon>
        <taxon>Betaproteobacteria</taxon>
        <taxon>Burkholderiales</taxon>
        <taxon>Burkholderiaceae</taxon>
        <taxon>Cupriavidus</taxon>
    </lineage>
</organism>
<keyword evidence="2" id="KW-0238">DNA-binding</keyword>
<evidence type="ECO:0000259" key="1">
    <source>
        <dbReference type="Pfam" id="PF09836"/>
    </source>
</evidence>
<evidence type="ECO:0000313" key="3">
    <source>
        <dbReference type="Proteomes" id="UP001216674"/>
    </source>
</evidence>
<sequence length="271" mass="29388">MTQTAPTLLELQRAFGQSLLRGADNGVTAYVVAGGLAPQARLNIYRNTAISVLSTALRLSYPAVQALVGEEFFEGAARLFLEASPPQSAWLDEYGSTFPDFLEQLPRAATLSYLPDTARLEWTINTVQHAPEATPLALAQLTCLTDAEMGRTCFERHPAAQLMRSEYPVDAIWCAVLAHDDDALEAIDIAGDPVCLLIRHTESGIAIDRLHGCQWRIAASLFAGRPLHACLDETTPAEIHSLLATLLAGGCFTRFSIAAQTFDQCTRDVSS</sequence>
<dbReference type="EMBL" id="JARJLM010000036">
    <property type="protein sequence ID" value="MDF3831794.1"/>
    <property type="molecule type" value="Genomic_DNA"/>
</dbReference>
<dbReference type="Gene3D" id="1.10.150.690">
    <property type="entry name" value="DUF2063"/>
    <property type="match status" value="1"/>
</dbReference>
<dbReference type="Proteomes" id="UP001216674">
    <property type="component" value="Unassembled WGS sequence"/>
</dbReference>
<dbReference type="InterPro" id="IPR018640">
    <property type="entry name" value="DUF2063"/>
</dbReference>
<reference evidence="2 3" key="1">
    <citation type="submission" date="2023-03" db="EMBL/GenBank/DDBJ databases">
        <title>Draft assemblies of triclosan tolerant bacteria isolated from returned activated sludge.</title>
        <authorList>
            <person name="Van Hamelsveld S."/>
        </authorList>
    </citation>
    <scope>NUCLEOTIDE SEQUENCE [LARGE SCALE GENOMIC DNA]</scope>
    <source>
        <strain evidence="2 3">GW210010_S58</strain>
    </source>
</reference>